<comment type="similarity">
    <text evidence="1">Belongs to the bacterial solute-binding protein 1 family.</text>
</comment>
<keyword evidence="3" id="KW-1003">Cell membrane</keyword>
<reference evidence="9 10" key="1">
    <citation type="submission" date="2013-03" db="EMBL/GenBank/DDBJ databases">
        <title>The Genome Sequence of Enterococcus saccharolyticus ATCC_43076 (Illumina only assembly).</title>
        <authorList>
            <consortium name="The Broad Institute Genomics Platform"/>
            <consortium name="The Broad Institute Genome Sequencing Center for Infectious Disease"/>
            <person name="Earl A."/>
            <person name="Russ C."/>
            <person name="Gilmore M."/>
            <person name="Surin D."/>
            <person name="Walker B."/>
            <person name="Young S."/>
            <person name="Zeng Q."/>
            <person name="Gargeya S."/>
            <person name="Fitzgerald M."/>
            <person name="Haas B."/>
            <person name="Abouelleil A."/>
            <person name="Allen A.W."/>
            <person name="Alvarado L."/>
            <person name="Arachchi H.M."/>
            <person name="Berlin A.M."/>
            <person name="Chapman S.B."/>
            <person name="Gainer-Dewar J."/>
            <person name="Goldberg J."/>
            <person name="Griggs A."/>
            <person name="Gujja S."/>
            <person name="Hansen M."/>
            <person name="Howarth C."/>
            <person name="Imamovic A."/>
            <person name="Ireland A."/>
            <person name="Larimer J."/>
            <person name="McCowan C."/>
            <person name="Murphy C."/>
            <person name="Pearson M."/>
            <person name="Poon T.W."/>
            <person name="Priest M."/>
            <person name="Roberts A."/>
            <person name="Saif S."/>
            <person name="Shea T."/>
            <person name="Sisk P."/>
            <person name="Sykes S."/>
            <person name="Wortman J."/>
            <person name="Nusbaum C."/>
            <person name="Birren B."/>
        </authorList>
    </citation>
    <scope>NUCLEOTIDE SEQUENCE [LARGE SCALE GENOMIC DNA]</scope>
    <source>
        <strain evidence="9 10">ATCC 43076</strain>
    </source>
</reference>
<name>S0JF40_9ENTE</name>
<dbReference type="OrthoDB" id="9798191at2"/>
<keyword evidence="6" id="KW-0564">Palmitate</keyword>
<dbReference type="PANTHER" id="PTHR43649:SF33">
    <property type="entry name" value="POLYGALACTURONAN_RHAMNOGALACTURONAN-BINDING PROTEIN YTCQ"/>
    <property type="match status" value="1"/>
</dbReference>
<evidence type="ECO:0000256" key="6">
    <source>
        <dbReference type="ARBA" id="ARBA00023139"/>
    </source>
</evidence>
<dbReference type="Gene3D" id="3.40.190.10">
    <property type="entry name" value="Periplasmic binding protein-like II"/>
    <property type="match status" value="2"/>
</dbReference>
<evidence type="ECO:0000313" key="9">
    <source>
        <dbReference type="EMBL" id="EOT26393.1"/>
    </source>
</evidence>
<evidence type="ECO:0000256" key="2">
    <source>
        <dbReference type="ARBA" id="ARBA00022448"/>
    </source>
</evidence>
<evidence type="ECO:0008006" key="11">
    <source>
        <dbReference type="Google" id="ProtNLM"/>
    </source>
</evidence>
<dbReference type="RefSeq" id="WP_016175929.1">
    <property type="nucleotide sequence ID" value="NZ_KE136390.1"/>
</dbReference>
<evidence type="ECO:0000256" key="8">
    <source>
        <dbReference type="SAM" id="SignalP"/>
    </source>
</evidence>
<keyword evidence="2" id="KW-0813">Transport</keyword>
<dbReference type="InterPro" id="IPR006059">
    <property type="entry name" value="SBP"/>
</dbReference>
<proteinExistence type="inferred from homology"/>
<evidence type="ECO:0000256" key="7">
    <source>
        <dbReference type="ARBA" id="ARBA00023288"/>
    </source>
</evidence>
<gene>
    <name evidence="9" type="ORF">OMQ_02168</name>
</gene>
<dbReference type="InterPro" id="IPR006061">
    <property type="entry name" value="SBP_1_CS"/>
</dbReference>
<dbReference type="EMBL" id="AHYT01000010">
    <property type="protein sequence ID" value="EOT26393.1"/>
    <property type="molecule type" value="Genomic_DNA"/>
</dbReference>
<protein>
    <recommendedName>
        <fullName evidence="11">Sugar ABC transporter substrate-binding protein</fullName>
    </recommendedName>
</protein>
<evidence type="ECO:0000313" key="10">
    <source>
        <dbReference type="Proteomes" id="UP000014136"/>
    </source>
</evidence>
<keyword evidence="10" id="KW-1185">Reference proteome</keyword>
<keyword evidence="5" id="KW-0472">Membrane</keyword>
<comment type="caution">
    <text evidence="9">The sequence shown here is derived from an EMBL/GenBank/DDBJ whole genome shotgun (WGS) entry which is preliminary data.</text>
</comment>
<sequence>MKFSKKIVLACTVLGATTLLAACGNSGEESSGKTEIEFFNQKKEMQGTLDEIIKDFEKENPDIDVKFTNVPDAGTVLKTRISSGDTPDVINVFPQNADFQEWAKNDIFTDLTGKEYLKNLSEGAAETYAINDKVYSVPLTSNAWGFYYNIDKFKELGLEVPKTWAEFETLVKDIQDKGETPFAVSLTQADAWTLNGYHQLAWATIDGGYDGANNALVHSPKGSIKVGNADFDAVADELDLLHGTGQKNATGATYDDAVAAFAKQNALIFPNGTWALPAVQNQNPEFEIGMFAYPGKEAGQELTVGAADLALSIAKDSENQEAAEKFVEYMTTKEAMQKYYDVDGAPTSVTAVDTEGKFTATSGVTQYVFTEQQIVWLQKDWTSEETFHHMTVEYINSQDRKQLATNLNNFFDTMK</sequence>
<evidence type="ECO:0000256" key="3">
    <source>
        <dbReference type="ARBA" id="ARBA00022475"/>
    </source>
</evidence>
<evidence type="ECO:0000256" key="5">
    <source>
        <dbReference type="ARBA" id="ARBA00023136"/>
    </source>
</evidence>
<dbReference type="SUPFAM" id="SSF53850">
    <property type="entry name" value="Periplasmic binding protein-like II"/>
    <property type="match status" value="1"/>
</dbReference>
<evidence type="ECO:0000256" key="1">
    <source>
        <dbReference type="ARBA" id="ARBA00008520"/>
    </source>
</evidence>
<keyword evidence="7" id="KW-0449">Lipoprotein</keyword>
<dbReference type="PATRIC" id="fig|1139996.3.peg.2132"/>
<dbReference type="InterPro" id="IPR050490">
    <property type="entry name" value="Bact_solute-bd_prot1"/>
</dbReference>
<dbReference type="eggNOG" id="COG1653">
    <property type="taxonomic scope" value="Bacteria"/>
</dbReference>
<accession>S0JF40</accession>
<dbReference type="PANTHER" id="PTHR43649">
    <property type="entry name" value="ARABINOSE-BINDING PROTEIN-RELATED"/>
    <property type="match status" value="1"/>
</dbReference>
<dbReference type="PROSITE" id="PS01037">
    <property type="entry name" value="SBP_BACTERIAL_1"/>
    <property type="match status" value="1"/>
</dbReference>
<evidence type="ECO:0000256" key="4">
    <source>
        <dbReference type="ARBA" id="ARBA00022729"/>
    </source>
</evidence>
<dbReference type="HOGENOM" id="CLU_031285_12_3_9"/>
<dbReference type="STRING" id="41997.RV16_GL002041"/>
<dbReference type="Pfam" id="PF01547">
    <property type="entry name" value="SBP_bac_1"/>
    <property type="match status" value="1"/>
</dbReference>
<dbReference type="PROSITE" id="PS51257">
    <property type="entry name" value="PROKAR_LIPOPROTEIN"/>
    <property type="match status" value="1"/>
</dbReference>
<keyword evidence="4 8" id="KW-0732">Signal</keyword>
<feature type="signal peptide" evidence="8">
    <location>
        <begin position="1"/>
        <end position="21"/>
    </location>
</feature>
<organism evidence="9 10">
    <name type="scientific">Enterococcus saccharolyticus subsp. saccharolyticus ATCC 43076</name>
    <dbReference type="NCBI Taxonomy" id="1139996"/>
    <lineage>
        <taxon>Bacteria</taxon>
        <taxon>Bacillati</taxon>
        <taxon>Bacillota</taxon>
        <taxon>Bacilli</taxon>
        <taxon>Lactobacillales</taxon>
        <taxon>Enterococcaceae</taxon>
        <taxon>Enterococcus</taxon>
    </lineage>
</organism>
<dbReference type="AlphaFoldDB" id="S0JF40"/>
<dbReference type="Proteomes" id="UP000014136">
    <property type="component" value="Unassembled WGS sequence"/>
</dbReference>
<feature type="chain" id="PRO_5004487970" description="Sugar ABC transporter substrate-binding protein" evidence="8">
    <location>
        <begin position="22"/>
        <end position="415"/>
    </location>
</feature>
<dbReference type="GO" id="GO:0055085">
    <property type="term" value="P:transmembrane transport"/>
    <property type="evidence" value="ECO:0007669"/>
    <property type="project" value="InterPro"/>
</dbReference>